<dbReference type="Pfam" id="PF00186">
    <property type="entry name" value="DHFR_1"/>
    <property type="match status" value="1"/>
</dbReference>
<dbReference type="PANTHER" id="PTHR48069:SF3">
    <property type="entry name" value="DIHYDROFOLATE REDUCTASE"/>
    <property type="match status" value="1"/>
</dbReference>
<dbReference type="GO" id="GO:0046655">
    <property type="term" value="P:folic acid metabolic process"/>
    <property type="evidence" value="ECO:0007669"/>
    <property type="project" value="TreeGrafter"/>
</dbReference>
<dbReference type="PIRSF" id="PIRSF000194">
    <property type="entry name" value="DHFR"/>
    <property type="match status" value="1"/>
</dbReference>
<dbReference type="CDD" id="cd00209">
    <property type="entry name" value="DHFR"/>
    <property type="match status" value="1"/>
</dbReference>
<reference evidence="10 11" key="1">
    <citation type="submission" date="2019-08" db="EMBL/GenBank/DDBJ databases">
        <title>Genome of Vicingus serpentipes NCIMB 15042.</title>
        <authorList>
            <person name="Bowman J.P."/>
        </authorList>
    </citation>
    <scope>NUCLEOTIDE SEQUENCE [LARGE SCALE GENOMIC DNA]</scope>
    <source>
        <strain evidence="10 11">NCIMB 15042</strain>
    </source>
</reference>
<accession>A0A5C6RXX9</accession>
<evidence type="ECO:0000256" key="4">
    <source>
        <dbReference type="ARBA" id="ARBA00022563"/>
    </source>
</evidence>
<dbReference type="AlphaFoldDB" id="A0A5C6RXX9"/>
<sequence length="169" mass="19698">MKISLIVAIAKNNAIGLNNDLLWRLPNDMKYFKEITSGHHIITGRKNYISIPQKFRPLPNRTNLVLTRQVDFSDEGSFIFNDLESAIDFAKSNNETELFIIGGGQIYKEALDKNLIDKMYITHVHHLFEADTFFPEIDQTVWKEINSESHQIDEKHPYSYSFVVYEKMN</sequence>
<dbReference type="EC" id="1.5.1.3" evidence="3 8"/>
<dbReference type="GO" id="GO:0004146">
    <property type="term" value="F:dihydrofolate reductase activity"/>
    <property type="evidence" value="ECO:0007669"/>
    <property type="project" value="UniProtKB-EC"/>
</dbReference>
<evidence type="ECO:0000256" key="8">
    <source>
        <dbReference type="PIRNR" id="PIRNR000194"/>
    </source>
</evidence>
<evidence type="ECO:0000256" key="7">
    <source>
        <dbReference type="ARBA" id="ARBA00025067"/>
    </source>
</evidence>
<dbReference type="GO" id="GO:0006730">
    <property type="term" value="P:one-carbon metabolic process"/>
    <property type="evidence" value="ECO:0007669"/>
    <property type="project" value="UniProtKB-KW"/>
</dbReference>
<comment type="pathway">
    <text evidence="1 8">Cofactor biosynthesis; tetrahydrofolate biosynthesis; 5,6,7,8-tetrahydrofolate from 7,8-dihydrofolate: step 1/1.</text>
</comment>
<name>A0A5C6RXX9_9FLAO</name>
<dbReference type="InterPro" id="IPR012259">
    <property type="entry name" value="DHFR"/>
</dbReference>
<comment type="similarity">
    <text evidence="2 8">Belongs to the dihydrofolate reductase family.</text>
</comment>
<dbReference type="PROSITE" id="PS51330">
    <property type="entry name" value="DHFR_2"/>
    <property type="match status" value="1"/>
</dbReference>
<evidence type="ECO:0000256" key="5">
    <source>
        <dbReference type="ARBA" id="ARBA00022857"/>
    </source>
</evidence>
<dbReference type="PANTHER" id="PTHR48069">
    <property type="entry name" value="DIHYDROFOLATE REDUCTASE"/>
    <property type="match status" value="1"/>
</dbReference>
<evidence type="ECO:0000256" key="2">
    <source>
        <dbReference type="ARBA" id="ARBA00009539"/>
    </source>
</evidence>
<evidence type="ECO:0000259" key="9">
    <source>
        <dbReference type="PROSITE" id="PS51330"/>
    </source>
</evidence>
<dbReference type="GO" id="GO:0005829">
    <property type="term" value="C:cytosol"/>
    <property type="evidence" value="ECO:0007669"/>
    <property type="project" value="TreeGrafter"/>
</dbReference>
<dbReference type="PRINTS" id="PR00070">
    <property type="entry name" value="DHFR"/>
</dbReference>
<feature type="domain" description="DHFR" evidence="9">
    <location>
        <begin position="2"/>
        <end position="167"/>
    </location>
</feature>
<comment type="function">
    <text evidence="7 8">Key enzyme in folate metabolism. Catalyzes an essential reaction for de novo glycine and purine synthesis, and for DNA precursor synthesis.</text>
</comment>
<dbReference type="InterPro" id="IPR024072">
    <property type="entry name" value="DHFR-like_dom_sf"/>
</dbReference>
<dbReference type="UniPathway" id="UPA00077">
    <property type="reaction ID" value="UER00158"/>
</dbReference>
<proteinExistence type="inferred from homology"/>
<comment type="caution">
    <text evidence="10">The sequence shown here is derived from an EMBL/GenBank/DDBJ whole genome shotgun (WGS) entry which is preliminary data.</text>
</comment>
<organism evidence="10 11">
    <name type="scientific">Vicingus serpentipes</name>
    <dbReference type="NCBI Taxonomy" id="1926625"/>
    <lineage>
        <taxon>Bacteria</taxon>
        <taxon>Pseudomonadati</taxon>
        <taxon>Bacteroidota</taxon>
        <taxon>Flavobacteriia</taxon>
        <taxon>Flavobacteriales</taxon>
        <taxon>Vicingaceae</taxon>
        <taxon>Vicingus</taxon>
    </lineage>
</organism>
<dbReference type="OrthoDB" id="9804315at2"/>
<evidence type="ECO:0000313" key="11">
    <source>
        <dbReference type="Proteomes" id="UP000321721"/>
    </source>
</evidence>
<keyword evidence="5 8" id="KW-0521">NADP</keyword>
<comment type="catalytic activity">
    <reaction evidence="8">
        <text>(6S)-5,6,7,8-tetrahydrofolate + NADP(+) = 7,8-dihydrofolate + NADPH + H(+)</text>
        <dbReference type="Rhea" id="RHEA:15009"/>
        <dbReference type="ChEBI" id="CHEBI:15378"/>
        <dbReference type="ChEBI" id="CHEBI:57451"/>
        <dbReference type="ChEBI" id="CHEBI:57453"/>
        <dbReference type="ChEBI" id="CHEBI:57783"/>
        <dbReference type="ChEBI" id="CHEBI:58349"/>
        <dbReference type="EC" id="1.5.1.3"/>
    </reaction>
</comment>
<evidence type="ECO:0000256" key="1">
    <source>
        <dbReference type="ARBA" id="ARBA00004903"/>
    </source>
</evidence>
<evidence type="ECO:0000256" key="3">
    <source>
        <dbReference type="ARBA" id="ARBA00012856"/>
    </source>
</evidence>
<gene>
    <name evidence="10" type="ORF">FRY74_02280</name>
</gene>
<dbReference type="Gene3D" id="3.40.430.10">
    <property type="entry name" value="Dihydrofolate Reductase, subunit A"/>
    <property type="match status" value="1"/>
</dbReference>
<evidence type="ECO:0000313" key="10">
    <source>
        <dbReference type="EMBL" id="TXB67033.1"/>
    </source>
</evidence>
<dbReference type="RefSeq" id="WP_147098202.1">
    <property type="nucleotide sequence ID" value="NZ_VOOS01000001.1"/>
</dbReference>
<evidence type="ECO:0000256" key="6">
    <source>
        <dbReference type="ARBA" id="ARBA00023002"/>
    </source>
</evidence>
<dbReference type="GO" id="GO:0046452">
    <property type="term" value="P:dihydrofolate metabolic process"/>
    <property type="evidence" value="ECO:0007669"/>
    <property type="project" value="TreeGrafter"/>
</dbReference>
<dbReference type="EMBL" id="VOOS01000001">
    <property type="protein sequence ID" value="TXB67033.1"/>
    <property type="molecule type" value="Genomic_DNA"/>
</dbReference>
<dbReference type="GO" id="GO:0046654">
    <property type="term" value="P:tetrahydrofolate biosynthetic process"/>
    <property type="evidence" value="ECO:0007669"/>
    <property type="project" value="UniProtKB-UniPathway"/>
</dbReference>
<dbReference type="Proteomes" id="UP000321721">
    <property type="component" value="Unassembled WGS sequence"/>
</dbReference>
<dbReference type="InterPro" id="IPR001796">
    <property type="entry name" value="DHFR_dom"/>
</dbReference>
<protein>
    <recommendedName>
        <fullName evidence="3 8">Dihydrofolate reductase</fullName>
        <ecNumber evidence="3 8">1.5.1.3</ecNumber>
    </recommendedName>
</protein>
<dbReference type="GO" id="GO:0070401">
    <property type="term" value="F:NADP+ binding"/>
    <property type="evidence" value="ECO:0007669"/>
    <property type="project" value="UniProtKB-ARBA"/>
</dbReference>
<dbReference type="FunFam" id="3.40.430.10:FF:000001">
    <property type="entry name" value="Dihydrofolate reductase"/>
    <property type="match status" value="1"/>
</dbReference>
<keyword evidence="4 8" id="KW-0554">One-carbon metabolism</keyword>
<keyword evidence="6 8" id="KW-0560">Oxidoreductase</keyword>
<keyword evidence="11" id="KW-1185">Reference proteome</keyword>
<dbReference type="SUPFAM" id="SSF53597">
    <property type="entry name" value="Dihydrofolate reductase-like"/>
    <property type="match status" value="1"/>
</dbReference>